<dbReference type="Proteomes" id="UP001597119">
    <property type="component" value="Unassembled WGS sequence"/>
</dbReference>
<dbReference type="NCBIfam" id="NF038145">
    <property type="entry name" value="Hvo_1808_fam"/>
    <property type="match status" value="1"/>
</dbReference>
<gene>
    <name evidence="1" type="ORF">ACFR9U_13265</name>
</gene>
<dbReference type="EMBL" id="JBHUDJ010000006">
    <property type="protein sequence ID" value="MFD1587950.1"/>
    <property type="molecule type" value="Genomic_DNA"/>
</dbReference>
<name>A0ABD6CEG6_9EURY</name>
<evidence type="ECO:0000313" key="1">
    <source>
        <dbReference type="EMBL" id="MFD1587950.1"/>
    </source>
</evidence>
<comment type="caution">
    <text evidence="1">The sequence shown here is derived from an EMBL/GenBank/DDBJ whole genome shotgun (WGS) entry which is preliminary data.</text>
</comment>
<dbReference type="AlphaFoldDB" id="A0ABD6CEG6"/>
<protein>
    <submittedName>
        <fullName evidence="1">Hvo_1808 family surface protein</fullName>
    </submittedName>
</protein>
<evidence type="ECO:0000313" key="2">
    <source>
        <dbReference type="Proteomes" id="UP001597119"/>
    </source>
</evidence>
<organism evidence="1 2">
    <name type="scientific">Halorientalis brevis</name>
    <dbReference type="NCBI Taxonomy" id="1126241"/>
    <lineage>
        <taxon>Archaea</taxon>
        <taxon>Methanobacteriati</taxon>
        <taxon>Methanobacteriota</taxon>
        <taxon>Stenosarchaea group</taxon>
        <taxon>Halobacteria</taxon>
        <taxon>Halobacteriales</taxon>
        <taxon>Haloarculaceae</taxon>
        <taxon>Halorientalis</taxon>
    </lineage>
</organism>
<accession>A0ABD6CEG6</accession>
<reference evidence="1 2" key="1">
    <citation type="journal article" date="2019" name="Int. J. Syst. Evol. Microbiol.">
        <title>The Global Catalogue of Microorganisms (GCM) 10K type strain sequencing project: providing services to taxonomists for standard genome sequencing and annotation.</title>
        <authorList>
            <consortium name="The Broad Institute Genomics Platform"/>
            <consortium name="The Broad Institute Genome Sequencing Center for Infectious Disease"/>
            <person name="Wu L."/>
            <person name="Ma J."/>
        </authorList>
    </citation>
    <scope>NUCLEOTIDE SEQUENCE [LARGE SCALE GENOMIC DNA]</scope>
    <source>
        <strain evidence="1 2">CGMCC 1.12125</strain>
    </source>
</reference>
<dbReference type="RefSeq" id="WP_247380359.1">
    <property type="nucleotide sequence ID" value="NZ_JALLGV010000008.1"/>
</dbReference>
<dbReference type="InterPro" id="IPR047792">
    <property type="entry name" value="Hvo_1808-like"/>
</dbReference>
<sequence length="470" mass="52145">MRKAPWLVLVVLVVLSGCNLLGGSQAPPDPTADVVGWENGHWHNGTLDVTNEDGLNASEREAVVARSMARIEYIRDAEFNQSVPVEIISREEYRAAQAGNYTRTFRTFDNAKFEAMFFVGERRDALAVQRQNMGASVLGYYDPQNGTIKLVADGGQPTLDGEGTLAHELVHALQDQRHNLSTMRASTRDGYNAQNGVVEGEANYVQQRYEDRCGGEWECVDGSSGSQESSDLHFGIYFLEFFPYSDGPGFVSHLYEQGGWSAVDDAFASPPTSAEQVIYPDRYTDPADDPVAVELRDSATNGWERVRPDPQTPNGQRPDYATLGQSALSAMFAYTAYADRGQPVIEPRQFLNVEGGEIDRSDPYDYGLSVTSGWEGDRMHVYRNPDTDANETAYVWRIEWESAGDAREFASGYRQLLRYWGGERTDRANTWTVPDGNRFADAFRVTRDGATVTVVNAPTVDDLGDVRDGS</sequence>
<keyword evidence="2" id="KW-1185">Reference proteome</keyword>
<dbReference type="PROSITE" id="PS51257">
    <property type="entry name" value="PROKAR_LIPOPROTEIN"/>
    <property type="match status" value="1"/>
</dbReference>
<proteinExistence type="predicted"/>